<dbReference type="Gene3D" id="3.40.50.620">
    <property type="entry name" value="HUPs"/>
    <property type="match status" value="1"/>
</dbReference>
<evidence type="ECO:0000256" key="1">
    <source>
        <dbReference type="ARBA" id="ARBA00022679"/>
    </source>
</evidence>
<keyword evidence="1" id="KW-0808">Transferase</keyword>
<dbReference type="PANTHER" id="PTHR43793:SF2">
    <property type="entry name" value="BIFUNCTIONAL PROTEIN HLDE"/>
    <property type="match status" value="1"/>
</dbReference>
<dbReference type="NCBIfam" id="TIGR00125">
    <property type="entry name" value="cyt_tran_rel"/>
    <property type="match status" value="1"/>
</dbReference>
<dbReference type="SUPFAM" id="SSF52374">
    <property type="entry name" value="Nucleotidylyl transferase"/>
    <property type="match status" value="1"/>
</dbReference>
<proteinExistence type="predicted"/>
<name>A0A382DIR8_9ZZZZ</name>
<evidence type="ECO:0000313" key="4">
    <source>
        <dbReference type="EMBL" id="SVB37507.1"/>
    </source>
</evidence>
<sequence>MNTTDKILSTDEQLHRRLRAAPRPLVFTNGCFDILHRGHVAYLEEAAALGRTLFVAVNSDASVTQLGKDGNRPINPLDDRMALLAALGFVDLVMGFEEATPIELIRQVRPDHLVKGGDWPADQIVGAQLVEKYGGQTHSIPIR</sequence>
<dbReference type="GO" id="GO:0016779">
    <property type="term" value="F:nucleotidyltransferase activity"/>
    <property type="evidence" value="ECO:0007669"/>
    <property type="project" value="UniProtKB-KW"/>
</dbReference>
<dbReference type="EMBL" id="UINC01039268">
    <property type="protein sequence ID" value="SVB37507.1"/>
    <property type="molecule type" value="Genomic_DNA"/>
</dbReference>
<dbReference type="Pfam" id="PF01467">
    <property type="entry name" value="CTP_transf_like"/>
    <property type="match status" value="1"/>
</dbReference>
<dbReference type="InterPro" id="IPR014729">
    <property type="entry name" value="Rossmann-like_a/b/a_fold"/>
</dbReference>
<feature type="non-terminal residue" evidence="4">
    <location>
        <position position="143"/>
    </location>
</feature>
<dbReference type="PANTHER" id="PTHR43793">
    <property type="entry name" value="FAD SYNTHASE"/>
    <property type="match status" value="1"/>
</dbReference>
<keyword evidence="2" id="KW-0548">Nucleotidyltransferase</keyword>
<evidence type="ECO:0000256" key="2">
    <source>
        <dbReference type="ARBA" id="ARBA00022695"/>
    </source>
</evidence>
<reference evidence="4" key="1">
    <citation type="submission" date="2018-05" db="EMBL/GenBank/DDBJ databases">
        <authorList>
            <person name="Lanie J.A."/>
            <person name="Ng W.-L."/>
            <person name="Kazmierczak K.M."/>
            <person name="Andrzejewski T.M."/>
            <person name="Davidsen T.M."/>
            <person name="Wayne K.J."/>
            <person name="Tettelin H."/>
            <person name="Glass J.I."/>
            <person name="Rusch D."/>
            <person name="Podicherti R."/>
            <person name="Tsui H.-C.T."/>
            <person name="Winkler M.E."/>
        </authorList>
    </citation>
    <scope>NUCLEOTIDE SEQUENCE</scope>
</reference>
<protein>
    <recommendedName>
        <fullName evidence="3">Cytidyltransferase-like domain-containing protein</fullName>
    </recommendedName>
</protein>
<evidence type="ECO:0000259" key="3">
    <source>
        <dbReference type="Pfam" id="PF01467"/>
    </source>
</evidence>
<organism evidence="4">
    <name type="scientific">marine metagenome</name>
    <dbReference type="NCBI Taxonomy" id="408172"/>
    <lineage>
        <taxon>unclassified sequences</taxon>
        <taxon>metagenomes</taxon>
        <taxon>ecological metagenomes</taxon>
    </lineage>
</organism>
<feature type="domain" description="Cytidyltransferase-like" evidence="3">
    <location>
        <begin position="27"/>
        <end position="122"/>
    </location>
</feature>
<accession>A0A382DIR8</accession>
<dbReference type="InterPro" id="IPR004821">
    <property type="entry name" value="Cyt_trans-like"/>
</dbReference>
<dbReference type="AlphaFoldDB" id="A0A382DIR8"/>
<dbReference type="InterPro" id="IPR050385">
    <property type="entry name" value="Archaeal_FAD_synthase"/>
</dbReference>
<gene>
    <name evidence="4" type="ORF">METZ01_LOCUS190361</name>
</gene>